<keyword evidence="2" id="KW-1185">Reference proteome</keyword>
<sequence length="126" mass="14145">FDGKVGNIAQGDILTLSPNADYLFHPPDICCICFRRDYHFCLDNPIHFPQPFTSHSAHLAIIMHPNTNPEDEFCYAWLAPTDENFTIINTSLSLSKIQTAYQTGLASLCHRVLSQNPTDSHDPLLS</sequence>
<protein>
    <submittedName>
        <fullName evidence="1">Uncharacterized protein</fullName>
    </submittedName>
</protein>
<feature type="non-terminal residue" evidence="1">
    <location>
        <position position="1"/>
    </location>
</feature>
<dbReference type="AlphaFoldDB" id="A0A0D0C604"/>
<proteinExistence type="predicted"/>
<organism evidence="1 2">
    <name type="scientific">Collybiopsis luxurians FD-317 M1</name>
    <dbReference type="NCBI Taxonomy" id="944289"/>
    <lineage>
        <taxon>Eukaryota</taxon>
        <taxon>Fungi</taxon>
        <taxon>Dikarya</taxon>
        <taxon>Basidiomycota</taxon>
        <taxon>Agaricomycotina</taxon>
        <taxon>Agaricomycetes</taxon>
        <taxon>Agaricomycetidae</taxon>
        <taxon>Agaricales</taxon>
        <taxon>Marasmiineae</taxon>
        <taxon>Omphalotaceae</taxon>
        <taxon>Collybiopsis</taxon>
        <taxon>Collybiopsis luxurians</taxon>
    </lineage>
</organism>
<dbReference type="HOGENOM" id="CLU_122479_0_0_1"/>
<dbReference type="EMBL" id="KN834925">
    <property type="protein sequence ID" value="KIK50153.1"/>
    <property type="molecule type" value="Genomic_DNA"/>
</dbReference>
<evidence type="ECO:0000313" key="2">
    <source>
        <dbReference type="Proteomes" id="UP000053593"/>
    </source>
</evidence>
<dbReference type="OrthoDB" id="2634326at2759"/>
<name>A0A0D0C604_9AGAR</name>
<evidence type="ECO:0000313" key="1">
    <source>
        <dbReference type="EMBL" id="KIK50153.1"/>
    </source>
</evidence>
<dbReference type="Proteomes" id="UP000053593">
    <property type="component" value="Unassembled WGS sequence"/>
</dbReference>
<feature type="non-terminal residue" evidence="1">
    <location>
        <position position="126"/>
    </location>
</feature>
<gene>
    <name evidence="1" type="ORF">GYMLUDRAFT_117892</name>
</gene>
<reference evidence="1 2" key="1">
    <citation type="submission" date="2014-04" db="EMBL/GenBank/DDBJ databases">
        <title>Evolutionary Origins and Diversification of the Mycorrhizal Mutualists.</title>
        <authorList>
            <consortium name="DOE Joint Genome Institute"/>
            <consortium name="Mycorrhizal Genomics Consortium"/>
            <person name="Kohler A."/>
            <person name="Kuo A."/>
            <person name="Nagy L.G."/>
            <person name="Floudas D."/>
            <person name="Copeland A."/>
            <person name="Barry K.W."/>
            <person name="Cichocki N."/>
            <person name="Veneault-Fourrey C."/>
            <person name="LaButti K."/>
            <person name="Lindquist E.A."/>
            <person name="Lipzen A."/>
            <person name="Lundell T."/>
            <person name="Morin E."/>
            <person name="Murat C."/>
            <person name="Riley R."/>
            <person name="Ohm R."/>
            <person name="Sun H."/>
            <person name="Tunlid A."/>
            <person name="Henrissat B."/>
            <person name="Grigoriev I.V."/>
            <person name="Hibbett D.S."/>
            <person name="Martin F."/>
        </authorList>
    </citation>
    <scope>NUCLEOTIDE SEQUENCE [LARGE SCALE GENOMIC DNA]</scope>
    <source>
        <strain evidence="1 2">FD-317 M1</strain>
    </source>
</reference>
<accession>A0A0D0C604</accession>